<name>A0AAW0KPP2_QUESU</name>
<reference evidence="1 2" key="1">
    <citation type="journal article" date="2018" name="Sci. Data">
        <title>The draft genome sequence of cork oak.</title>
        <authorList>
            <person name="Ramos A.M."/>
            <person name="Usie A."/>
            <person name="Barbosa P."/>
            <person name="Barros P.M."/>
            <person name="Capote T."/>
            <person name="Chaves I."/>
            <person name="Simoes F."/>
            <person name="Abreu I."/>
            <person name="Carrasquinho I."/>
            <person name="Faro C."/>
            <person name="Guimaraes J.B."/>
            <person name="Mendonca D."/>
            <person name="Nobrega F."/>
            <person name="Rodrigues L."/>
            <person name="Saibo N.J.M."/>
            <person name="Varela M.C."/>
            <person name="Egas C."/>
            <person name="Matos J."/>
            <person name="Miguel C.M."/>
            <person name="Oliveira M.M."/>
            <person name="Ricardo C.P."/>
            <person name="Goncalves S."/>
        </authorList>
    </citation>
    <scope>NUCLEOTIDE SEQUENCE [LARGE SCALE GENOMIC DNA]</scope>
    <source>
        <strain evidence="2">cv. HL8</strain>
    </source>
</reference>
<dbReference type="EMBL" id="PKMF04000258">
    <property type="protein sequence ID" value="KAK7840608.1"/>
    <property type="molecule type" value="Genomic_DNA"/>
</dbReference>
<gene>
    <name evidence="1" type="ORF">CFP56_016422</name>
</gene>
<proteinExistence type="predicted"/>
<organism evidence="1 2">
    <name type="scientific">Quercus suber</name>
    <name type="common">Cork oak</name>
    <dbReference type="NCBI Taxonomy" id="58331"/>
    <lineage>
        <taxon>Eukaryota</taxon>
        <taxon>Viridiplantae</taxon>
        <taxon>Streptophyta</taxon>
        <taxon>Embryophyta</taxon>
        <taxon>Tracheophyta</taxon>
        <taxon>Spermatophyta</taxon>
        <taxon>Magnoliopsida</taxon>
        <taxon>eudicotyledons</taxon>
        <taxon>Gunneridae</taxon>
        <taxon>Pentapetalae</taxon>
        <taxon>rosids</taxon>
        <taxon>fabids</taxon>
        <taxon>Fagales</taxon>
        <taxon>Fagaceae</taxon>
        <taxon>Quercus</taxon>
    </lineage>
</organism>
<dbReference type="Proteomes" id="UP000237347">
    <property type="component" value="Unassembled WGS sequence"/>
</dbReference>
<dbReference type="AlphaFoldDB" id="A0AAW0KPP2"/>
<comment type="caution">
    <text evidence="1">The sequence shown here is derived from an EMBL/GenBank/DDBJ whole genome shotgun (WGS) entry which is preliminary data.</text>
</comment>
<evidence type="ECO:0000313" key="1">
    <source>
        <dbReference type="EMBL" id="KAK7840608.1"/>
    </source>
</evidence>
<protein>
    <submittedName>
        <fullName evidence="1">Uncharacterized protein</fullName>
    </submittedName>
</protein>
<keyword evidence="2" id="KW-1185">Reference proteome</keyword>
<evidence type="ECO:0000313" key="2">
    <source>
        <dbReference type="Proteomes" id="UP000237347"/>
    </source>
</evidence>
<sequence>MDLKYLHRLVRYWERNAVKKIATAARENEMKSATFFSKKEASIALATIYIEIENPQETLPRG</sequence>
<accession>A0AAW0KPP2</accession>